<dbReference type="EMBL" id="CALSDN010000004">
    <property type="protein sequence ID" value="CAH6720514.1"/>
    <property type="molecule type" value="Genomic_DNA"/>
</dbReference>
<sequence length="326" mass="37510">MVDLSGFKKADLVDACSKVGVNTNTKDTKKSLVEKIEKYIEENGDEGLATIEEILDVEEVEDDDDEEAAEEVTLIEEGEIKEDEDEEFKGPPVDLKAMIVDPILDFTEPYYAQLLDHYDELSLKINEFNEDIRNNLSTIVSLNYLLLIFEVAIFSYTYIPLKSIKSNYSIHPLIKSNLPEYVLDSSIVLPDLTYILNFKVLSVFINWIIYSVAIPLAGSFYLNFTRRTVTFYDDDDEEDFEIPVRIYEYDPFVFNILKVLIFYLISLPSSKLFFTSSFGGFFKVFADQLLIQFGFYKEFTIVLGNLPIIFGLANLVIGIYSQFEEY</sequence>
<name>A0ACA9Y6X4_9ASCO</name>
<keyword evidence="2" id="KW-1185">Reference proteome</keyword>
<dbReference type="Proteomes" id="UP001152531">
    <property type="component" value="Unassembled WGS sequence"/>
</dbReference>
<comment type="caution">
    <text evidence="1">The sequence shown here is derived from an EMBL/GenBank/DDBJ whole genome shotgun (WGS) entry which is preliminary data.</text>
</comment>
<protein>
    <submittedName>
        <fullName evidence="1">Uncharacterized protein</fullName>
    </submittedName>
</protein>
<organism evidence="1 2">
    <name type="scientific">[Candida] jaroonii</name>
    <dbReference type="NCBI Taxonomy" id="467808"/>
    <lineage>
        <taxon>Eukaryota</taxon>
        <taxon>Fungi</taxon>
        <taxon>Dikarya</taxon>
        <taxon>Ascomycota</taxon>
        <taxon>Saccharomycotina</taxon>
        <taxon>Pichiomycetes</taxon>
        <taxon>Debaryomycetaceae</taxon>
        <taxon>Yamadazyma</taxon>
    </lineage>
</organism>
<gene>
    <name evidence="1" type="ORF">CLIB1444_04S01772</name>
</gene>
<reference evidence="1" key="1">
    <citation type="submission" date="2022-06" db="EMBL/GenBank/DDBJ databases">
        <authorList>
            <person name="Legras J.-L."/>
            <person name="Devillers H."/>
            <person name="Grondin C."/>
        </authorList>
    </citation>
    <scope>NUCLEOTIDE SEQUENCE</scope>
    <source>
        <strain evidence="1">CLIB 1444</strain>
    </source>
</reference>
<evidence type="ECO:0000313" key="2">
    <source>
        <dbReference type="Proteomes" id="UP001152531"/>
    </source>
</evidence>
<proteinExistence type="predicted"/>
<accession>A0ACA9Y6X4</accession>
<evidence type="ECO:0000313" key="1">
    <source>
        <dbReference type="EMBL" id="CAH6720514.1"/>
    </source>
</evidence>